<dbReference type="KEGG" id="ach:Achl_4074"/>
<protein>
    <submittedName>
        <fullName evidence="1">Uncharacterized protein</fullName>
    </submittedName>
</protein>
<organism evidence="1 2">
    <name type="scientific">Pseudarthrobacter chlorophenolicus (strain ATCC 700700 / DSM 12829 / CIP 107037 / JCM 12360 / KCTC 9906 / NCIMB 13794 / A6)</name>
    <name type="common">Arthrobacter chlorophenolicus</name>
    <dbReference type="NCBI Taxonomy" id="452863"/>
    <lineage>
        <taxon>Bacteria</taxon>
        <taxon>Bacillati</taxon>
        <taxon>Actinomycetota</taxon>
        <taxon>Actinomycetes</taxon>
        <taxon>Micrococcales</taxon>
        <taxon>Micrococcaceae</taxon>
        <taxon>Pseudarthrobacter</taxon>
    </lineage>
</organism>
<dbReference type="HOGENOM" id="CLU_577024_0_0_11"/>
<dbReference type="RefSeq" id="WP_012623042.1">
    <property type="nucleotide sequence ID" value="NC_011879.1"/>
</dbReference>
<dbReference type="AlphaFoldDB" id="B8HHX8"/>
<reference evidence="1" key="1">
    <citation type="submission" date="2009-01" db="EMBL/GenBank/DDBJ databases">
        <title>Complete sequence of plasmid1 of Arthrobacter chlorophenolicus A6.</title>
        <authorList>
            <consortium name="US DOE Joint Genome Institute"/>
            <person name="Lucas S."/>
            <person name="Copeland A."/>
            <person name="Lapidus A."/>
            <person name="Glavina del Rio T."/>
            <person name="Tice H."/>
            <person name="Bruce D."/>
            <person name="Goodwin L."/>
            <person name="Pitluck S."/>
            <person name="Goltsman E."/>
            <person name="Clum A."/>
            <person name="Larimer F."/>
            <person name="Land M."/>
            <person name="Hauser L."/>
            <person name="Kyrpides N."/>
            <person name="Mikhailova N."/>
            <person name="Jansson J."/>
            <person name="Richardson P."/>
        </authorList>
    </citation>
    <scope>NUCLEOTIDE SEQUENCE [LARGE SCALE GENOMIC DNA]</scope>
    <source>
        <strain evidence="1">A6</strain>
        <plasmid evidence="1">pACHL01</plasmid>
    </source>
</reference>
<keyword evidence="2" id="KW-1185">Reference proteome</keyword>
<proteinExistence type="predicted"/>
<keyword evidence="1" id="KW-0614">Plasmid</keyword>
<evidence type="ECO:0000313" key="1">
    <source>
        <dbReference type="EMBL" id="ACL42025.1"/>
    </source>
</evidence>
<sequence>MTSIIARQPKGITVGGQFAATEHSESFVTLGPLDGGHLSEESILDAVSRHEGPGAVPGVRRRIAETTTEGGRELFLQRCDALYNPDSEYVIDRSVYGPTPEHCDALAALGYTSVNQFSRDRTKNFRGVGSLIDSGIGPERLEVLGKLSAHESQWSAWEKAAYLNSPLEDLDGVVENKDLSRVGQYLATVDLLGDEAKSARARKALEMKIGDRALIEADEYPLEDLADLRDALPESKRYPANILRLALRGIDGPRLRTYGTKACETYTGRQLDEALVAPKTIRSFLAAGFDPRLDDMKVLRDAGYTSGNDLKAASKVLRTTDVKVLAEARKHATGAQMATFAANTRDQLRFDDPQAIGRLTKLGIDSPDQLRPWAASIHARANTFIDRDQSVLAIYADIIKAGVTPERLGALTRAGIPVTEAAKHKDTKDPWAAGQKYRAAWDADQASKAARHWVNEPAQWAFTEENYLDGVTE</sequence>
<name>B8HHX8_PSECP</name>
<dbReference type="Proteomes" id="UP000002505">
    <property type="component" value="Plasmid pACHL01"/>
</dbReference>
<gene>
    <name evidence="1" type="ordered locus">Achl_4074</name>
</gene>
<dbReference type="EMBL" id="CP001342">
    <property type="protein sequence ID" value="ACL42025.1"/>
    <property type="molecule type" value="Genomic_DNA"/>
</dbReference>
<geneLocation type="plasmid" evidence="1 2">
    <name>pACHL01</name>
</geneLocation>
<accession>B8HHX8</accession>
<evidence type="ECO:0000313" key="2">
    <source>
        <dbReference type="Proteomes" id="UP000002505"/>
    </source>
</evidence>